<evidence type="ECO:0000313" key="2">
    <source>
        <dbReference type="Proteomes" id="UP000481339"/>
    </source>
</evidence>
<proteinExistence type="predicted"/>
<sequence>MTARERLSRGPRRILAALAVLIAAWLAVMTPVLMFPRVDVPEHADAVLVLGPPAQWRVERALAMTGDGVTDTVVISRAADQTVRVCDDPPAGVTVICFTPDPFTTQGEARALAALADERGWDDVAVITMTPHVTRTRLVMQRCLPDDTVQVYGENHLSAGEWAYNYVYQTGAYLKAFLVTTGC</sequence>
<dbReference type="OrthoDB" id="4772924at2"/>
<dbReference type="AlphaFoldDB" id="A0A7C8BNG9"/>
<dbReference type="RefSeq" id="WP_158036256.1">
    <property type="nucleotide sequence ID" value="NZ_BAAAZV010000017.1"/>
</dbReference>
<protein>
    <submittedName>
        <fullName evidence="1">YdcF family protein</fullName>
    </submittedName>
</protein>
<evidence type="ECO:0000313" key="1">
    <source>
        <dbReference type="EMBL" id="KAB1632479.1"/>
    </source>
</evidence>
<gene>
    <name evidence="1" type="ORF">F8O02_05640</name>
</gene>
<keyword evidence="2" id="KW-1185">Reference proteome</keyword>
<organism evidence="1 2">
    <name type="scientific">Pseudoclavibacter caeni</name>
    <dbReference type="NCBI Taxonomy" id="908846"/>
    <lineage>
        <taxon>Bacteria</taxon>
        <taxon>Bacillati</taxon>
        <taxon>Actinomycetota</taxon>
        <taxon>Actinomycetes</taxon>
        <taxon>Micrococcales</taxon>
        <taxon>Microbacteriaceae</taxon>
        <taxon>Pseudoclavibacter</taxon>
    </lineage>
</organism>
<dbReference type="EMBL" id="WBKA01000003">
    <property type="protein sequence ID" value="KAB1632479.1"/>
    <property type="molecule type" value="Genomic_DNA"/>
</dbReference>
<reference evidence="1 2" key="1">
    <citation type="submission" date="2019-09" db="EMBL/GenBank/DDBJ databases">
        <title>Phylogeny of genus Pseudoclavibacter and closely related genus.</title>
        <authorList>
            <person name="Li Y."/>
        </authorList>
    </citation>
    <scope>NUCLEOTIDE SEQUENCE [LARGE SCALE GENOMIC DNA]</scope>
    <source>
        <strain evidence="1 2">JCM 16921</strain>
    </source>
</reference>
<comment type="caution">
    <text evidence="1">The sequence shown here is derived from an EMBL/GenBank/DDBJ whole genome shotgun (WGS) entry which is preliminary data.</text>
</comment>
<accession>A0A7C8BNG9</accession>
<dbReference type="Proteomes" id="UP000481339">
    <property type="component" value="Unassembled WGS sequence"/>
</dbReference>
<name>A0A7C8BNG9_9MICO</name>